<dbReference type="EMBL" id="QTSX02006477">
    <property type="protein sequence ID" value="KAJ9053947.1"/>
    <property type="molecule type" value="Genomic_DNA"/>
</dbReference>
<gene>
    <name evidence="1" type="ORF">DSO57_1019453</name>
</gene>
<name>A0ACC2RV16_9FUNG</name>
<comment type="caution">
    <text evidence="1">The sequence shown here is derived from an EMBL/GenBank/DDBJ whole genome shotgun (WGS) entry which is preliminary data.</text>
</comment>
<dbReference type="Proteomes" id="UP001165960">
    <property type="component" value="Unassembled WGS sequence"/>
</dbReference>
<evidence type="ECO:0000313" key="2">
    <source>
        <dbReference type="Proteomes" id="UP001165960"/>
    </source>
</evidence>
<organism evidence="1 2">
    <name type="scientific">Entomophthora muscae</name>
    <dbReference type="NCBI Taxonomy" id="34485"/>
    <lineage>
        <taxon>Eukaryota</taxon>
        <taxon>Fungi</taxon>
        <taxon>Fungi incertae sedis</taxon>
        <taxon>Zoopagomycota</taxon>
        <taxon>Entomophthoromycotina</taxon>
        <taxon>Entomophthoromycetes</taxon>
        <taxon>Entomophthorales</taxon>
        <taxon>Entomophthoraceae</taxon>
        <taxon>Entomophthora</taxon>
    </lineage>
</organism>
<keyword evidence="2" id="KW-1185">Reference proteome</keyword>
<sequence>MDLVGDPHHMETASYYPVISVTLLNSSTSEFLEAVCHEFVFLFSCSVEISAFAMFICIVVETGPSVFYFCRAMLFWRPDYFPAPPTDEILREGLSALSIYSGSSPSHKLQVYHVMMKVSEDACEWLLSAVERNPCVLAESASLYPLLNNVCVSIEELKVYLKFYAFQQGTTMILIFLPQFLAYCHTIDVPKVK</sequence>
<reference evidence="1" key="1">
    <citation type="submission" date="2022-04" db="EMBL/GenBank/DDBJ databases">
        <title>Genome of the entomopathogenic fungus Entomophthora muscae.</title>
        <authorList>
            <person name="Elya C."/>
            <person name="Lovett B.R."/>
            <person name="Lee E."/>
            <person name="Macias A.M."/>
            <person name="Hajek A.E."/>
            <person name="De Bivort B.L."/>
            <person name="Kasson M.T."/>
            <person name="De Fine Licht H.H."/>
            <person name="Stajich J.E."/>
        </authorList>
    </citation>
    <scope>NUCLEOTIDE SEQUENCE</scope>
    <source>
        <strain evidence="1">Berkeley</strain>
    </source>
</reference>
<evidence type="ECO:0000313" key="1">
    <source>
        <dbReference type="EMBL" id="KAJ9053947.1"/>
    </source>
</evidence>
<proteinExistence type="predicted"/>
<accession>A0ACC2RV16</accession>
<protein>
    <submittedName>
        <fullName evidence="1">Uncharacterized protein</fullName>
    </submittedName>
</protein>